<feature type="transmembrane region" description="Helical" evidence="1">
    <location>
        <begin position="57"/>
        <end position="74"/>
    </location>
</feature>
<reference evidence="3" key="1">
    <citation type="journal article" date="2019" name="Int. J. Syst. Evol. Microbiol.">
        <title>The Global Catalogue of Microorganisms (GCM) 10K type strain sequencing project: providing services to taxonomists for standard genome sequencing and annotation.</title>
        <authorList>
            <consortium name="The Broad Institute Genomics Platform"/>
            <consortium name="The Broad Institute Genome Sequencing Center for Infectious Disease"/>
            <person name="Wu L."/>
            <person name="Ma J."/>
        </authorList>
    </citation>
    <scope>NUCLEOTIDE SEQUENCE [LARGE SCALE GENOMIC DNA]</scope>
    <source>
        <strain evidence="3">KCTC 52127</strain>
    </source>
</reference>
<evidence type="ECO:0000313" key="2">
    <source>
        <dbReference type="EMBL" id="MFD2566657.1"/>
    </source>
</evidence>
<name>A0ABW5LQH1_9FLAO</name>
<organism evidence="2 3">
    <name type="scientific">Pseudotenacibaculum haliotis</name>
    <dbReference type="NCBI Taxonomy" id="1862138"/>
    <lineage>
        <taxon>Bacteria</taxon>
        <taxon>Pseudomonadati</taxon>
        <taxon>Bacteroidota</taxon>
        <taxon>Flavobacteriia</taxon>
        <taxon>Flavobacteriales</taxon>
        <taxon>Flavobacteriaceae</taxon>
        <taxon>Pseudotenacibaculum</taxon>
    </lineage>
</organism>
<proteinExistence type="predicted"/>
<evidence type="ECO:0000256" key="1">
    <source>
        <dbReference type="SAM" id="Phobius"/>
    </source>
</evidence>
<dbReference type="Proteomes" id="UP001597508">
    <property type="component" value="Unassembled WGS sequence"/>
</dbReference>
<comment type="caution">
    <text evidence="2">The sequence shown here is derived from an EMBL/GenBank/DDBJ whole genome shotgun (WGS) entry which is preliminary data.</text>
</comment>
<sequence>MSTNQQNREEEVDLGSLFIIIGNGIKKFFNFIWKILSWLFHFLILILLFIKGNIIKLSIAALVGGGIGAYIEFFNKETTYGSDLLVQPNFKSSRQLYNNINYYNDLVKQRDTSLLMNTFNISKDEAGKLRLFTIKPVINDNDILESYDELILSIDTLTVKSYSFTQFKKAFTNYDYKIHTVHAESADNKVFSKLDDVIISSIVKNQYFDRLKSLTRENLYRTDSLLRKNLTQIDSLRQVYMKVMIEEAKKETGGTNIDLGGEKEKAKELDLFQTSRIINKDLKDVSEEISEKSEVINVISNFQPVGYEIKGIGQNYIFILAGLAVVLVSGFILLIKLNSYLESYKNK</sequence>
<feature type="transmembrane region" description="Helical" evidence="1">
    <location>
        <begin position="316"/>
        <end position="337"/>
    </location>
</feature>
<evidence type="ECO:0000313" key="3">
    <source>
        <dbReference type="Proteomes" id="UP001597508"/>
    </source>
</evidence>
<keyword evidence="1" id="KW-0472">Membrane</keyword>
<dbReference type="RefSeq" id="WP_379665362.1">
    <property type="nucleotide sequence ID" value="NZ_JBHULH010000001.1"/>
</dbReference>
<feature type="transmembrane region" description="Helical" evidence="1">
    <location>
        <begin position="31"/>
        <end position="50"/>
    </location>
</feature>
<keyword evidence="1" id="KW-0812">Transmembrane</keyword>
<keyword evidence="1" id="KW-1133">Transmembrane helix</keyword>
<accession>A0ABW5LQH1</accession>
<evidence type="ECO:0008006" key="4">
    <source>
        <dbReference type="Google" id="ProtNLM"/>
    </source>
</evidence>
<dbReference type="EMBL" id="JBHULH010000001">
    <property type="protein sequence ID" value="MFD2566657.1"/>
    <property type="molecule type" value="Genomic_DNA"/>
</dbReference>
<protein>
    <recommendedName>
        <fullName evidence="4">Polysaccharide chain length determinant N-terminal domain-containing protein</fullName>
    </recommendedName>
</protein>
<gene>
    <name evidence="2" type="ORF">ACFSRZ_04690</name>
</gene>
<keyword evidence="3" id="KW-1185">Reference proteome</keyword>